<protein>
    <submittedName>
        <fullName evidence="1">Uncharacterized protein</fullName>
    </submittedName>
</protein>
<organism evidence="1 2">
    <name type="scientific">Nitrospira lenta</name>
    <dbReference type="NCBI Taxonomy" id="1436998"/>
    <lineage>
        <taxon>Bacteria</taxon>
        <taxon>Pseudomonadati</taxon>
        <taxon>Nitrospirota</taxon>
        <taxon>Nitrospiria</taxon>
        <taxon>Nitrospirales</taxon>
        <taxon>Nitrospiraceae</taxon>
        <taxon>Nitrospira</taxon>
    </lineage>
</organism>
<dbReference type="RefSeq" id="WP_146216121.1">
    <property type="nucleotide sequence ID" value="NZ_OUNR01000012.1"/>
</dbReference>
<name>A0A330LBM7_9BACT</name>
<proteinExistence type="predicted"/>
<dbReference type="Proteomes" id="UP000248168">
    <property type="component" value="Unassembled WGS sequence"/>
</dbReference>
<dbReference type="AlphaFoldDB" id="A0A330LBM7"/>
<evidence type="ECO:0000313" key="1">
    <source>
        <dbReference type="EMBL" id="SPP64429.1"/>
    </source>
</evidence>
<gene>
    <name evidence="1" type="ORF">NITLEN_20068</name>
</gene>
<evidence type="ECO:0000313" key="2">
    <source>
        <dbReference type="Proteomes" id="UP000248168"/>
    </source>
</evidence>
<dbReference type="EMBL" id="OUNR01000012">
    <property type="protein sequence ID" value="SPP64429.1"/>
    <property type="molecule type" value="Genomic_DNA"/>
</dbReference>
<reference evidence="2" key="1">
    <citation type="submission" date="2018-04" db="EMBL/GenBank/DDBJ databases">
        <authorList>
            <person name="Lucker S."/>
            <person name="Sakoula D."/>
        </authorList>
    </citation>
    <scope>NUCLEOTIDE SEQUENCE [LARGE SCALE GENOMIC DNA]</scope>
</reference>
<keyword evidence="2" id="KW-1185">Reference proteome</keyword>
<sequence>MALDTPPDATPYRVTLFFGPEPADSDSLTQTCVFNVKKRSWKAGIQVSVDIGTDQLAAIQETIRQAAPIADALKPLSEEDRTEAAARIPDLAAQAIAWCKLDLRLAAGLPQENQRIPGDEFVTELNHVIPTRQEYVVTYILTELDLVP</sequence>
<dbReference type="OrthoDB" id="9799473at2"/>
<dbReference type="InParanoid" id="A0A330LBM7"/>
<accession>A0A330LBM7</accession>